<comment type="caution">
    <text evidence="1">The sequence shown here is derived from an EMBL/GenBank/DDBJ whole genome shotgun (WGS) entry which is preliminary data.</text>
</comment>
<sequence>MALGQGSRNIGDPCWSHIQCRRSDENSFCASLMCRCKT</sequence>
<keyword evidence="2" id="KW-1185">Reference proteome</keyword>
<name>A0A5B7JUQ2_PORTR</name>
<reference evidence="1 2" key="1">
    <citation type="submission" date="2019-05" db="EMBL/GenBank/DDBJ databases">
        <title>Another draft genome of Portunus trituberculatus and its Hox gene families provides insights of decapod evolution.</title>
        <authorList>
            <person name="Jeong J.-H."/>
            <person name="Song I."/>
            <person name="Kim S."/>
            <person name="Choi T."/>
            <person name="Kim D."/>
            <person name="Ryu S."/>
            <person name="Kim W."/>
        </authorList>
    </citation>
    <scope>NUCLEOTIDE SEQUENCE [LARGE SCALE GENOMIC DNA]</scope>
    <source>
        <tissue evidence="1">Muscle</tissue>
    </source>
</reference>
<dbReference type="Proteomes" id="UP000324222">
    <property type="component" value="Unassembled WGS sequence"/>
</dbReference>
<evidence type="ECO:0000313" key="1">
    <source>
        <dbReference type="EMBL" id="MPC96084.1"/>
    </source>
</evidence>
<protein>
    <submittedName>
        <fullName evidence="1">Uncharacterized protein</fullName>
    </submittedName>
</protein>
<organism evidence="1 2">
    <name type="scientific">Portunus trituberculatus</name>
    <name type="common">Swimming crab</name>
    <name type="synonym">Neptunus trituberculatus</name>
    <dbReference type="NCBI Taxonomy" id="210409"/>
    <lineage>
        <taxon>Eukaryota</taxon>
        <taxon>Metazoa</taxon>
        <taxon>Ecdysozoa</taxon>
        <taxon>Arthropoda</taxon>
        <taxon>Crustacea</taxon>
        <taxon>Multicrustacea</taxon>
        <taxon>Malacostraca</taxon>
        <taxon>Eumalacostraca</taxon>
        <taxon>Eucarida</taxon>
        <taxon>Decapoda</taxon>
        <taxon>Pleocyemata</taxon>
        <taxon>Brachyura</taxon>
        <taxon>Eubrachyura</taxon>
        <taxon>Portunoidea</taxon>
        <taxon>Portunidae</taxon>
        <taxon>Portuninae</taxon>
        <taxon>Portunus</taxon>
    </lineage>
</organism>
<proteinExistence type="predicted"/>
<accession>A0A5B7JUQ2</accession>
<gene>
    <name evidence="1" type="ORF">E2C01_091322</name>
</gene>
<dbReference type="OrthoDB" id="6368107at2759"/>
<evidence type="ECO:0000313" key="2">
    <source>
        <dbReference type="Proteomes" id="UP000324222"/>
    </source>
</evidence>
<dbReference type="EMBL" id="VSRR010104579">
    <property type="protein sequence ID" value="MPC96084.1"/>
    <property type="molecule type" value="Genomic_DNA"/>
</dbReference>
<dbReference type="AlphaFoldDB" id="A0A5B7JUQ2"/>